<organism evidence="1 2">
    <name type="scientific">Dysosmobacter welbionis</name>
    <dbReference type="NCBI Taxonomy" id="2093857"/>
    <lineage>
        <taxon>Bacteria</taxon>
        <taxon>Bacillati</taxon>
        <taxon>Bacillota</taxon>
        <taxon>Clostridia</taxon>
        <taxon>Eubacteriales</taxon>
        <taxon>Oscillospiraceae</taxon>
        <taxon>Dysosmobacter</taxon>
    </lineage>
</organism>
<reference evidence="2" key="1">
    <citation type="submission" date="2018-12" db="EMBL/GenBank/DDBJ databases">
        <title>Dusodibacter welbiota gen. nov., sp. nov., isolated from human faeces and emended description of the Oscillibacter genus.</title>
        <authorList>
            <person name="Le Roy T."/>
            <person name="Van der Smissen P."/>
            <person name="Delzenne N."/>
            <person name="Muccioli G."/>
            <person name="Collet J.F."/>
            <person name="Cani P.D."/>
        </authorList>
    </citation>
    <scope>NUCLEOTIDE SEQUENCE [LARGE SCALE GENOMIC DNA]</scope>
    <source>
        <strain evidence="2">J115</strain>
    </source>
</reference>
<dbReference type="GeneID" id="89523246"/>
<evidence type="ECO:0008006" key="3">
    <source>
        <dbReference type="Google" id="ProtNLM"/>
    </source>
</evidence>
<dbReference type="Proteomes" id="UP000298642">
    <property type="component" value="Chromosome"/>
</dbReference>
<evidence type="ECO:0000313" key="2">
    <source>
        <dbReference type="Proteomes" id="UP000298642"/>
    </source>
</evidence>
<dbReference type="KEGG" id="obj:EIO64_03540"/>
<gene>
    <name evidence="1" type="ORF">EIO64_03540</name>
</gene>
<sequence>MMSPEIEREMIRRHRNGTIRFDHEGEFWRDDEKRTVKMMFEEGYGISEIAFAVGRSEPAVMQQIEKMDLYQRTLNPKRHKSPPKAPTCLCDSCSLDLSACPRCEAHLSVQEVE</sequence>
<accession>A0A4D7ARB7</accession>
<keyword evidence="2" id="KW-1185">Reference proteome</keyword>
<name>A0A4D7ARB7_9FIRM</name>
<dbReference type="AlphaFoldDB" id="A0A4D7ARB7"/>
<dbReference type="RefSeq" id="WP_119311358.1">
    <property type="nucleotide sequence ID" value="NZ_CP034413.3"/>
</dbReference>
<proteinExistence type="predicted"/>
<dbReference type="EMBL" id="CP034413">
    <property type="protein sequence ID" value="QCI58416.1"/>
    <property type="molecule type" value="Genomic_DNA"/>
</dbReference>
<protein>
    <recommendedName>
        <fullName evidence="3">Helix-turn-helix domain-containing protein</fullName>
    </recommendedName>
</protein>
<evidence type="ECO:0000313" key="1">
    <source>
        <dbReference type="EMBL" id="QCI58416.1"/>
    </source>
</evidence>